<dbReference type="PANTHER" id="PTHR37483:SF1">
    <property type="entry name" value="UPF0125 PROTEIN RATB"/>
    <property type="match status" value="1"/>
</dbReference>
<dbReference type="PANTHER" id="PTHR37483">
    <property type="entry name" value="UPF0125 PROTEIN RATB"/>
    <property type="match status" value="1"/>
</dbReference>
<keyword evidence="5" id="KW-1185">Reference proteome</keyword>
<dbReference type="InterPro" id="IPR005346">
    <property type="entry name" value="RnfH"/>
</dbReference>
<dbReference type="InterPro" id="IPR016155">
    <property type="entry name" value="Mopterin_synth/thiamin_S_b"/>
</dbReference>
<evidence type="ECO:0000313" key="5">
    <source>
        <dbReference type="Proteomes" id="UP000054740"/>
    </source>
</evidence>
<name>A0A158FPR0_CABCO</name>
<dbReference type="SUPFAM" id="SSF54285">
    <property type="entry name" value="MoaD/ThiS"/>
    <property type="match status" value="1"/>
</dbReference>
<organism evidence="4 5">
    <name type="scientific">Caballeronia cordobensis</name>
    <name type="common">Burkholderia cordobensis</name>
    <dbReference type="NCBI Taxonomy" id="1353886"/>
    <lineage>
        <taxon>Bacteria</taxon>
        <taxon>Pseudomonadati</taxon>
        <taxon>Pseudomonadota</taxon>
        <taxon>Betaproteobacteria</taxon>
        <taxon>Burkholderiales</taxon>
        <taxon>Burkholderiaceae</taxon>
        <taxon>Caballeronia</taxon>
    </lineage>
</organism>
<feature type="compositionally biased region" description="Basic and acidic residues" evidence="3">
    <location>
        <begin position="98"/>
        <end position="110"/>
    </location>
</feature>
<comment type="similarity">
    <text evidence="1 2">Belongs to the UPF0125 (RnfH) family.</text>
</comment>
<evidence type="ECO:0000256" key="3">
    <source>
        <dbReference type="SAM" id="MobiDB-lite"/>
    </source>
</evidence>
<reference evidence="5" key="1">
    <citation type="submission" date="2016-01" db="EMBL/GenBank/DDBJ databases">
        <authorList>
            <person name="Peeters C."/>
        </authorList>
    </citation>
    <scope>NUCLEOTIDE SEQUENCE [LARGE SCALE GENOMIC DNA]</scope>
</reference>
<dbReference type="Pfam" id="PF03658">
    <property type="entry name" value="Ub-RnfH"/>
    <property type="match status" value="1"/>
</dbReference>
<proteinExistence type="inferred from homology"/>
<protein>
    <recommendedName>
        <fullName evidence="2">UPF0125 protein AWB70_01159</fullName>
    </recommendedName>
</protein>
<evidence type="ECO:0000256" key="2">
    <source>
        <dbReference type="HAMAP-Rule" id="MF_00460"/>
    </source>
</evidence>
<evidence type="ECO:0000256" key="1">
    <source>
        <dbReference type="ARBA" id="ARBA00010645"/>
    </source>
</evidence>
<dbReference type="InterPro" id="IPR037021">
    <property type="entry name" value="RnfH_sf"/>
</dbReference>
<accession>A0A158FPR0</accession>
<dbReference type="Proteomes" id="UP000054740">
    <property type="component" value="Unassembled WGS sequence"/>
</dbReference>
<dbReference type="HAMAP" id="MF_00460">
    <property type="entry name" value="UPF0125_RnfH"/>
    <property type="match status" value="1"/>
</dbReference>
<evidence type="ECO:0000313" key="4">
    <source>
        <dbReference type="EMBL" id="SAL21844.1"/>
    </source>
</evidence>
<sequence>MMQIDVCYGLPGGASFLARVDLREGATVRDAIEASGVLSAHRDIDLATQKIGVFGKLTPLDAALANFDRVEIYRPLKVDPKMARQRRVEKTRKAGSIEGRKWQSKDSRST</sequence>
<dbReference type="RefSeq" id="WP_053567993.1">
    <property type="nucleotide sequence ID" value="NZ_FCNY02000002.1"/>
</dbReference>
<dbReference type="Gene3D" id="3.10.20.280">
    <property type="entry name" value="RnfH-like"/>
    <property type="match status" value="1"/>
</dbReference>
<feature type="compositionally biased region" description="Basic and acidic residues" evidence="3">
    <location>
        <begin position="83"/>
        <end position="92"/>
    </location>
</feature>
<dbReference type="NCBIfam" id="NF002490">
    <property type="entry name" value="PRK01777.1"/>
    <property type="match status" value="1"/>
</dbReference>
<feature type="region of interest" description="Disordered" evidence="3">
    <location>
        <begin position="83"/>
        <end position="110"/>
    </location>
</feature>
<dbReference type="EMBL" id="FCNY02000002">
    <property type="protein sequence ID" value="SAL21844.1"/>
    <property type="molecule type" value="Genomic_DNA"/>
</dbReference>
<gene>
    <name evidence="4" type="ORF">AWB70_01159</name>
</gene>
<dbReference type="AlphaFoldDB" id="A0A158FPR0"/>